<evidence type="ECO:0008006" key="5">
    <source>
        <dbReference type="Google" id="ProtNLM"/>
    </source>
</evidence>
<dbReference type="InterPro" id="IPR021109">
    <property type="entry name" value="Peptidase_aspartic_dom_sf"/>
</dbReference>
<dbReference type="SUPFAM" id="SSF50630">
    <property type="entry name" value="Acid proteases"/>
    <property type="match status" value="1"/>
</dbReference>
<dbReference type="AlphaFoldDB" id="A0A4Q9MZ57"/>
<evidence type="ECO:0000313" key="4">
    <source>
        <dbReference type="EMBL" id="TBU31636.1"/>
    </source>
</evidence>
<name>A0A4Q9MZ57_9APHY</name>
<gene>
    <name evidence="4" type="ORF">BD311DRAFT_716278</name>
</gene>
<keyword evidence="2" id="KW-1133">Transmembrane helix</keyword>
<keyword evidence="2" id="KW-0812">Transmembrane</keyword>
<proteinExistence type="predicted"/>
<accession>A0A4Q9MZ57</accession>
<evidence type="ECO:0000256" key="3">
    <source>
        <dbReference type="SAM" id="SignalP"/>
    </source>
</evidence>
<organism evidence="4">
    <name type="scientific">Dichomitus squalens</name>
    <dbReference type="NCBI Taxonomy" id="114155"/>
    <lineage>
        <taxon>Eukaryota</taxon>
        <taxon>Fungi</taxon>
        <taxon>Dikarya</taxon>
        <taxon>Basidiomycota</taxon>
        <taxon>Agaricomycotina</taxon>
        <taxon>Agaricomycetes</taxon>
        <taxon>Polyporales</taxon>
        <taxon>Polyporaceae</taxon>
        <taxon>Dichomitus</taxon>
    </lineage>
</organism>
<keyword evidence="3" id="KW-0732">Signal</keyword>
<protein>
    <recommendedName>
        <fullName evidence="5">Aspartic peptidase domain-containing protein</fullName>
    </recommendedName>
</protein>
<sequence length="668" mass="72752">MFSSFRALRALLVLASVCSPVFSLPTTTRAGLSARALSKRNIGDYIDNLIYLDANKTNIYTAISINQQTYAALLDNKWGGLVVYGDKYSGNSSSQHSIEIDQLSIQVEDGRETIGILEEDVILEYFHAPQWPSELPHISYNNVGYAYWGIDINNPMSPIYSYFDAKWPSDYSKWYYDMVIFYDWLNPSNTVEIDFAGIIVAGQTVDWTTVLDITEQQVQSYGLPKLDGINSQKEIWLNGDGTFYLDNTVWVNGQQVTVTTEVEKTPSGKYVGDIYTRTRWTTYPDAIVKALYGGVSGAKYYPEGAYGYYQIPCDAKVSFSFSIDGYKYDVAEDALVAINPWGDQCIGSIFTPGQAVSAAPEWDVRIGFQLLSSFYLRAGIYQSSNKPYYKLLPLPTPTWEGYTSYGYQGSGGYTSGSNTGYTSASGTYATGSGTLYSSPSSYNTYNTGSGSYNTYNTGSGTLYSSQSTYNTYSTPTSTSSYNNGYSTSTYTTSTPTSYTYTSSYANGYSSASGYNGGNDYSSAPGNYYTDSQGYTYTVASTSASGSGYYYYTNSQGYTYTVASDSSYGTPAAKLAGDLAATDGSSDSDASSWKNKAHLYEIIIIVLAAVLGVGIIGAIIACAVGRRKEKAGPSAYRSLHEAESSGTNAPLYGAEGGQSRYADPYQDKE</sequence>
<dbReference type="OrthoDB" id="2791547at2759"/>
<feature type="region of interest" description="Disordered" evidence="1">
    <location>
        <begin position="634"/>
        <end position="668"/>
    </location>
</feature>
<dbReference type="EMBL" id="ML143398">
    <property type="protein sequence ID" value="TBU31636.1"/>
    <property type="molecule type" value="Genomic_DNA"/>
</dbReference>
<dbReference type="Proteomes" id="UP000292957">
    <property type="component" value="Unassembled WGS sequence"/>
</dbReference>
<dbReference type="Gene3D" id="2.40.70.10">
    <property type="entry name" value="Acid Proteases"/>
    <property type="match status" value="1"/>
</dbReference>
<evidence type="ECO:0000256" key="1">
    <source>
        <dbReference type="SAM" id="MobiDB-lite"/>
    </source>
</evidence>
<keyword evidence="2" id="KW-0472">Membrane</keyword>
<feature type="transmembrane region" description="Helical" evidence="2">
    <location>
        <begin position="601"/>
        <end position="623"/>
    </location>
</feature>
<evidence type="ECO:0000256" key="2">
    <source>
        <dbReference type="SAM" id="Phobius"/>
    </source>
</evidence>
<reference evidence="4" key="1">
    <citation type="submission" date="2019-01" db="EMBL/GenBank/DDBJ databases">
        <title>Draft genome sequences of three monokaryotic isolates of the white-rot basidiomycete fungus Dichomitus squalens.</title>
        <authorList>
            <consortium name="DOE Joint Genome Institute"/>
            <person name="Lopez S.C."/>
            <person name="Andreopoulos B."/>
            <person name="Pangilinan J."/>
            <person name="Lipzen A."/>
            <person name="Riley R."/>
            <person name="Ahrendt S."/>
            <person name="Ng V."/>
            <person name="Barry K."/>
            <person name="Daum C."/>
            <person name="Grigoriev I.V."/>
            <person name="Hilden K.S."/>
            <person name="Makela M.R."/>
            <person name="de Vries R.P."/>
        </authorList>
    </citation>
    <scope>NUCLEOTIDE SEQUENCE [LARGE SCALE GENOMIC DNA]</scope>
    <source>
        <strain evidence="4">OM18370.1</strain>
    </source>
</reference>
<feature type="chain" id="PRO_5020850496" description="Aspartic peptidase domain-containing protein" evidence="3">
    <location>
        <begin position="24"/>
        <end position="668"/>
    </location>
</feature>
<feature type="signal peptide" evidence="3">
    <location>
        <begin position="1"/>
        <end position="23"/>
    </location>
</feature>